<dbReference type="EMBL" id="CP024785">
    <property type="protein sequence ID" value="AUB42450.1"/>
    <property type="molecule type" value="Genomic_DNA"/>
</dbReference>
<sequence length="100" mass="11144">MVYLPENCCKSVDEGESSAAPVSSAEKWSHEAIVARSNVRPERMQKLKVAGNSGQNPGFDFLQECWNNDPALQIVIKKLLAKFPQWKIAIVDGGLVKWDE</sequence>
<accession>A0A2K8T4A3</accession>
<dbReference type="AlphaFoldDB" id="A0A2K8T4A3"/>
<organism evidence="1 2">
    <name type="scientific">Nostoc flagelliforme CCNUN1</name>
    <dbReference type="NCBI Taxonomy" id="2038116"/>
    <lineage>
        <taxon>Bacteria</taxon>
        <taxon>Bacillati</taxon>
        <taxon>Cyanobacteriota</taxon>
        <taxon>Cyanophyceae</taxon>
        <taxon>Nostocales</taxon>
        <taxon>Nostocaceae</taxon>
        <taxon>Nostoc</taxon>
    </lineage>
</organism>
<reference evidence="1 2" key="1">
    <citation type="submission" date="2017-11" db="EMBL/GenBank/DDBJ databases">
        <title>Complete genome of a free-living desiccation-tolerant cyanobacterium and its photosynthetic adaptation to extreme terrestrial habitat.</title>
        <authorList>
            <person name="Shang J."/>
        </authorList>
    </citation>
    <scope>NUCLEOTIDE SEQUENCE [LARGE SCALE GENOMIC DNA]</scope>
    <source>
        <strain evidence="1 2">CCNUN1</strain>
    </source>
</reference>
<gene>
    <name evidence="1" type="ORF">COO91_08580</name>
</gene>
<keyword evidence="2" id="KW-1185">Reference proteome</keyword>
<name>A0A2K8T4A3_9NOSO</name>
<dbReference type="KEGG" id="nfl:COO91_08580"/>
<evidence type="ECO:0000313" key="2">
    <source>
        <dbReference type="Proteomes" id="UP000232003"/>
    </source>
</evidence>
<evidence type="ECO:0000313" key="1">
    <source>
        <dbReference type="EMBL" id="AUB42450.1"/>
    </source>
</evidence>
<protein>
    <submittedName>
        <fullName evidence="1">Methyl-accepting chemotaxis protein</fullName>
    </submittedName>
</protein>
<dbReference type="Proteomes" id="UP000232003">
    <property type="component" value="Chromosome"/>
</dbReference>
<proteinExistence type="predicted"/>